<feature type="compositionally biased region" description="Basic and acidic residues" evidence="3">
    <location>
        <begin position="311"/>
        <end position="326"/>
    </location>
</feature>
<evidence type="ECO:0000256" key="3">
    <source>
        <dbReference type="SAM" id="MobiDB-lite"/>
    </source>
</evidence>
<dbReference type="GO" id="GO:0005544">
    <property type="term" value="F:calcium-dependent phospholipid binding"/>
    <property type="evidence" value="ECO:0007669"/>
    <property type="project" value="InterPro"/>
</dbReference>
<feature type="compositionally biased region" description="Polar residues" evidence="3">
    <location>
        <begin position="100"/>
        <end position="111"/>
    </location>
</feature>
<dbReference type="InterPro" id="IPR018502">
    <property type="entry name" value="Annexin_repeat"/>
</dbReference>
<feature type="region of interest" description="Disordered" evidence="3">
    <location>
        <begin position="1"/>
        <end position="435"/>
    </location>
</feature>
<gene>
    <name evidence="4" type="ORF">CCHLO57077_00001069</name>
</gene>
<dbReference type="GO" id="GO:0005634">
    <property type="term" value="C:nucleus"/>
    <property type="evidence" value="ECO:0007669"/>
    <property type="project" value="TreeGrafter"/>
</dbReference>
<feature type="compositionally biased region" description="Basic and acidic residues" evidence="3">
    <location>
        <begin position="7"/>
        <end position="29"/>
    </location>
</feature>
<feature type="region of interest" description="Disordered" evidence="3">
    <location>
        <begin position="465"/>
        <end position="500"/>
    </location>
</feature>
<feature type="compositionally biased region" description="Basic and acidic residues" evidence="3">
    <location>
        <begin position="408"/>
        <end position="424"/>
    </location>
</feature>
<dbReference type="EMBL" id="CABFNP030001245">
    <property type="protein sequence ID" value="CAI6093984.1"/>
    <property type="molecule type" value="Genomic_DNA"/>
</dbReference>
<reference evidence="4" key="1">
    <citation type="submission" date="2023-01" db="EMBL/GenBank/DDBJ databases">
        <authorList>
            <person name="Piombo E."/>
        </authorList>
    </citation>
    <scope>NUCLEOTIDE SEQUENCE</scope>
</reference>
<name>A0AA35MBZ5_9HYPO</name>
<feature type="compositionally biased region" description="Basic and acidic residues" evidence="3">
    <location>
        <begin position="339"/>
        <end position="392"/>
    </location>
</feature>
<feature type="compositionally biased region" description="Polar residues" evidence="3">
    <location>
        <begin position="278"/>
        <end position="290"/>
    </location>
</feature>
<keyword evidence="1" id="KW-0677">Repeat</keyword>
<evidence type="ECO:0000313" key="5">
    <source>
        <dbReference type="Proteomes" id="UP001160390"/>
    </source>
</evidence>
<organism evidence="4 5">
    <name type="scientific">Clonostachys chloroleuca</name>
    <dbReference type="NCBI Taxonomy" id="1926264"/>
    <lineage>
        <taxon>Eukaryota</taxon>
        <taxon>Fungi</taxon>
        <taxon>Dikarya</taxon>
        <taxon>Ascomycota</taxon>
        <taxon>Pezizomycotina</taxon>
        <taxon>Sordariomycetes</taxon>
        <taxon>Hypocreomycetidae</taxon>
        <taxon>Hypocreales</taxon>
        <taxon>Bionectriaceae</taxon>
        <taxon>Clonostachys</taxon>
    </lineage>
</organism>
<dbReference type="PANTHER" id="PTHR10502:SF107">
    <property type="entry name" value="ANNEXIN ANXC4 (AFU_ORTHOLOGUE AFUA_3G07020)"/>
    <property type="match status" value="1"/>
</dbReference>
<protein>
    <recommendedName>
        <fullName evidence="6">Annexin ANXC4</fullName>
    </recommendedName>
</protein>
<keyword evidence="5" id="KW-1185">Reference proteome</keyword>
<dbReference type="GO" id="GO:0005886">
    <property type="term" value="C:plasma membrane"/>
    <property type="evidence" value="ECO:0007669"/>
    <property type="project" value="TreeGrafter"/>
</dbReference>
<dbReference type="Proteomes" id="UP001160390">
    <property type="component" value="Unassembled WGS sequence"/>
</dbReference>
<dbReference type="Pfam" id="PF00191">
    <property type="entry name" value="Annexin"/>
    <property type="match status" value="2"/>
</dbReference>
<keyword evidence="2" id="KW-0041">Annexin</keyword>
<dbReference type="Gene3D" id="1.10.220.10">
    <property type="entry name" value="Annexin"/>
    <property type="match status" value="3"/>
</dbReference>
<evidence type="ECO:0000256" key="2">
    <source>
        <dbReference type="ARBA" id="ARBA00023216"/>
    </source>
</evidence>
<dbReference type="GO" id="GO:0012506">
    <property type="term" value="C:vesicle membrane"/>
    <property type="evidence" value="ECO:0007669"/>
    <property type="project" value="TreeGrafter"/>
</dbReference>
<feature type="compositionally biased region" description="Basic residues" evidence="3">
    <location>
        <begin position="393"/>
        <end position="407"/>
    </location>
</feature>
<dbReference type="SUPFAM" id="SSF47874">
    <property type="entry name" value="Annexin"/>
    <property type="match status" value="1"/>
</dbReference>
<feature type="compositionally biased region" description="Basic and acidic residues" evidence="3">
    <location>
        <begin position="218"/>
        <end position="227"/>
    </location>
</feature>
<feature type="compositionally biased region" description="Basic and acidic residues" evidence="3">
    <location>
        <begin position="166"/>
        <end position="187"/>
    </location>
</feature>
<comment type="caution">
    <text evidence="4">The sequence shown here is derived from an EMBL/GenBank/DDBJ whole genome shotgun (WGS) entry which is preliminary data.</text>
</comment>
<dbReference type="PANTHER" id="PTHR10502">
    <property type="entry name" value="ANNEXIN"/>
    <property type="match status" value="1"/>
</dbReference>
<dbReference type="AlphaFoldDB" id="A0AA35MBZ5"/>
<evidence type="ECO:0008006" key="6">
    <source>
        <dbReference type="Google" id="ProtNLM"/>
    </source>
</evidence>
<evidence type="ECO:0000256" key="1">
    <source>
        <dbReference type="ARBA" id="ARBA00022737"/>
    </source>
</evidence>
<feature type="compositionally biased region" description="Low complexity" evidence="3">
    <location>
        <begin position="468"/>
        <end position="478"/>
    </location>
</feature>
<dbReference type="GO" id="GO:0005509">
    <property type="term" value="F:calcium ion binding"/>
    <property type="evidence" value="ECO:0007669"/>
    <property type="project" value="InterPro"/>
</dbReference>
<feature type="compositionally biased region" description="Basic and acidic residues" evidence="3">
    <location>
        <begin position="135"/>
        <end position="145"/>
    </location>
</feature>
<dbReference type="GO" id="GO:0005737">
    <property type="term" value="C:cytoplasm"/>
    <property type="evidence" value="ECO:0007669"/>
    <property type="project" value="TreeGrafter"/>
</dbReference>
<evidence type="ECO:0000313" key="4">
    <source>
        <dbReference type="EMBL" id="CAI6093984.1"/>
    </source>
</evidence>
<dbReference type="GO" id="GO:0001786">
    <property type="term" value="F:phosphatidylserine binding"/>
    <property type="evidence" value="ECO:0007669"/>
    <property type="project" value="TreeGrafter"/>
</dbReference>
<sequence length="852" mass="96534">MSLNVDSEYRRGHSRSRSRDDRKRDDRGPADSTSYVYPGDDSSYQRSRSRSDVGSSAPNGSGLPYPTEGGLSEMVPGTHYGYDPPMPSYTSAPTSGPIYSGSSRDQATSQPPGAFPSDGHQLDPHIQTVEPPASKSDKSKNDRRSQYGSAADADRFSSFLPQKYGKPKDKESKPEASDPKKAKDDKFSFLPQKYSSNADEDEKRRLQGHAPSPSSSSHKFDPSKYLEHPGQSVKSYISDQKDRHKMKKEQLEEDLAYGKLPPQETAAAGLGSSYVPRPSSQVGDRPQSSLHPGHDDPRWYRPTSPAASQADPRRSHRDSFHGEDPRSSQPNVYTVEPPRSSRDRDRSHERKRDKSRDRGFLTVDGHRRDKSRDRSSDRSRDKSRDKSRDRSRDRSRHRSRHRSRSRSRSKERTSDKKSSRHDKSPAPSSRMSKLSLGTGAATLGVAGMAMSGGASPLLEAYRGTYQQSSPMPSPLLLPTGHPSDVEPLSPIASDDDAERRRNRRARFHCAEDSAERLAKALRGDGPPDKEPLIEILPSMTHEQVMELRVQYKQLVKTGSHRKGVNIAKHIRARLKDENPNLMKACYAVALGMWESEAYWANFWYHGDKTRRELLIESLMGRTNDEIRYIKDAFTDKKYDDSLTKCMREELREDKFKKAVMMVLDERRMDEYDSHGRRVPVDMQLVDDDVEALRKAIKAEKGGESLMISVVVTRSDSHLREILNEYDHRYRANFARDALKKSGNLVGELLAHILNGVINRPVRDALLLHHALTASRKDELRHELLTSRLVRLHWDATHMAAVRHAYRSRYNKSLQDAVKEATSGHWGQFCQELCIARVPNDVRRFEKVAFSSR</sequence>
<proteinExistence type="predicted"/>
<accession>A0AA35MBZ5</accession>
<dbReference type="InterPro" id="IPR037104">
    <property type="entry name" value="Annexin_sf"/>
</dbReference>